<dbReference type="SUPFAM" id="SSF81383">
    <property type="entry name" value="F-box domain"/>
    <property type="match status" value="1"/>
</dbReference>
<dbReference type="InterPro" id="IPR001810">
    <property type="entry name" value="F-box_dom"/>
</dbReference>
<comment type="caution">
    <text evidence="2">The sequence shown here is derived from an EMBL/GenBank/DDBJ whole genome shotgun (WGS) entry which is preliminary data.</text>
</comment>
<dbReference type="Pfam" id="PF00646">
    <property type="entry name" value="F-box"/>
    <property type="match status" value="1"/>
</dbReference>
<gene>
    <name evidence="2" type="ORF">TSAR_014681</name>
</gene>
<organism evidence="2 3">
    <name type="scientific">Trichomalopsis sarcophagae</name>
    <dbReference type="NCBI Taxonomy" id="543379"/>
    <lineage>
        <taxon>Eukaryota</taxon>
        <taxon>Metazoa</taxon>
        <taxon>Ecdysozoa</taxon>
        <taxon>Arthropoda</taxon>
        <taxon>Hexapoda</taxon>
        <taxon>Insecta</taxon>
        <taxon>Pterygota</taxon>
        <taxon>Neoptera</taxon>
        <taxon>Endopterygota</taxon>
        <taxon>Hymenoptera</taxon>
        <taxon>Apocrita</taxon>
        <taxon>Proctotrupomorpha</taxon>
        <taxon>Chalcidoidea</taxon>
        <taxon>Pteromalidae</taxon>
        <taxon>Pteromalinae</taxon>
        <taxon>Trichomalopsis</taxon>
    </lineage>
</organism>
<accession>A0A232ES02</accession>
<evidence type="ECO:0000259" key="1">
    <source>
        <dbReference type="PROSITE" id="PS50181"/>
    </source>
</evidence>
<evidence type="ECO:0000313" key="2">
    <source>
        <dbReference type="EMBL" id="OXU21143.1"/>
    </source>
</evidence>
<dbReference type="Proteomes" id="UP000215335">
    <property type="component" value="Unassembled WGS sequence"/>
</dbReference>
<evidence type="ECO:0000313" key="3">
    <source>
        <dbReference type="Proteomes" id="UP000215335"/>
    </source>
</evidence>
<dbReference type="OrthoDB" id="6577359at2759"/>
<keyword evidence="3" id="KW-1185">Reference proteome</keyword>
<reference evidence="2 3" key="1">
    <citation type="journal article" date="2017" name="Curr. Biol.">
        <title>The Evolution of Venom by Co-option of Single-Copy Genes.</title>
        <authorList>
            <person name="Martinson E.O."/>
            <person name="Mrinalini"/>
            <person name="Kelkar Y.D."/>
            <person name="Chang C.H."/>
            <person name="Werren J.H."/>
        </authorList>
    </citation>
    <scope>NUCLEOTIDE SEQUENCE [LARGE SCALE GENOMIC DNA]</scope>
    <source>
        <strain evidence="2 3">Alberta</strain>
        <tissue evidence="2">Whole body</tissue>
    </source>
</reference>
<protein>
    <recommendedName>
        <fullName evidence="1">F-box domain-containing protein</fullName>
    </recommendedName>
</protein>
<name>A0A232ES02_9HYME</name>
<dbReference type="Gene3D" id="1.20.1280.50">
    <property type="match status" value="1"/>
</dbReference>
<dbReference type="InterPro" id="IPR036047">
    <property type="entry name" value="F-box-like_dom_sf"/>
</dbReference>
<proteinExistence type="predicted"/>
<dbReference type="PROSITE" id="PS50181">
    <property type="entry name" value="FBOX"/>
    <property type="match status" value="1"/>
</dbReference>
<sequence length="112" mass="13279">MDFFCQLIVPRKSPKIDFVANLPPEISEMILKNLDEKSLINASQVSRTWLTVCKSTPKLKTRIVEHYRRQQMYNLFPSVKRTSILDIIITITLLILVLFQFIRCVIFRPKYY</sequence>
<dbReference type="SMART" id="SM00256">
    <property type="entry name" value="FBOX"/>
    <property type="match status" value="1"/>
</dbReference>
<dbReference type="EMBL" id="NNAY01002522">
    <property type="protein sequence ID" value="OXU21143.1"/>
    <property type="molecule type" value="Genomic_DNA"/>
</dbReference>
<feature type="domain" description="F-box" evidence="1">
    <location>
        <begin position="16"/>
        <end position="70"/>
    </location>
</feature>
<dbReference type="AlphaFoldDB" id="A0A232ES02"/>